<dbReference type="KEGG" id="palb:EJC50_22880"/>
<dbReference type="Gene3D" id="3.40.630.30">
    <property type="match status" value="1"/>
</dbReference>
<dbReference type="SUPFAM" id="SSF55729">
    <property type="entry name" value="Acyl-CoA N-acyltransferases (Nat)"/>
    <property type="match status" value="1"/>
</dbReference>
<dbReference type="Pfam" id="PF00583">
    <property type="entry name" value="Acetyltransf_1"/>
    <property type="match status" value="1"/>
</dbReference>
<keyword evidence="2" id="KW-0808">Transferase</keyword>
<dbReference type="RefSeq" id="WP_126017905.1">
    <property type="nucleotide sequence ID" value="NZ_CP034437.1"/>
</dbReference>
<sequence>MLTMIRSCQPEHIEHELDIFNSNPQFNLISKDKAILTAEDIAAELKDAEQAGAERYLLYDNQQFVGILELLMHNPKDSCTWIGLLIISGRYQGQGYGSAALARFDSVMRERGVQTHRLGVLVNNPNAHRFWQRHGCVEVRPAELPDGKAIIIYERTVSGVRNQ</sequence>
<reference evidence="3" key="1">
    <citation type="submission" date="2018-12" db="EMBL/GenBank/DDBJ databases">
        <title>Genome sequence of Peanibacillus sp.</title>
        <authorList>
            <person name="Subramani G."/>
            <person name="Srinivasan S."/>
            <person name="Kim M.K."/>
        </authorList>
    </citation>
    <scope>NUCLEOTIDE SEQUENCE [LARGE SCALE GENOMIC DNA]</scope>
    <source>
        <strain evidence="3">18JY67-1</strain>
    </source>
</reference>
<dbReference type="InterPro" id="IPR000182">
    <property type="entry name" value="GNAT_dom"/>
</dbReference>
<dbReference type="Proteomes" id="UP000272528">
    <property type="component" value="Chromosome"/>
</dbReference>
<name>A0A3S9A8W9_9BACL</name>
<dbReference type="GO" id="GO:0016747">
    <property type="term" value="F:acyltransferase activity, transferring groups other than amino-acyl groups"/>
    <property type="evidence" value="ECO:0007669"/>
    <property type="project" value="InterPro"/>
</dbReference>
<organism evidence="2 3">
    <name type="scientific">Paenibacillus albus</name>
    <dbReference type="NCBI Taxonomy" id="2495582"/>
    <lineage>
        <taxon>Bacteria</taxon>
        <taxon>Bacillati</taxon>
        <taxon>Bacillota</taxon>
        <taxon>Bacilli</taxon>
        <taxon>Bacillales</taxon>
        <taxon>Paenibacillaceae</taxon>
        <taxon>Paenibacillus</taxon>
    </lineage>
</organism>
<dbReference type="PROSITE" id="PS51186">
    <property type="entry name" value="GNAT"/>
    <property type="match status" value="1"/>
</dbReference>
<gene>
    <name evidence="2" type="ORF">EJC50_22880</name>
</gene>
<keyword evidence="3" id="KW-1185">Reference proteome</keyword>
<protein>
    <submittedName>
        <fullName evidence="2">GNAT family N-acetyltransferase</fullName>
    </submittedName>
</protein>
<accession>A0A3S9A8W9</accession>
<evidence type="ECO:0000313" key="2">
    <source>
        <dbReference type="EMBL" id="AZN42207.1"/>
    </source>
</evidence>
<dbReference type="EMBL" id="CP034437">
    <property type="protein sequence ID" value="AZN42207.1"/>
    <property type="molecule type" value="Genomic_DNA"/>
</dbReference>
<dbReference type="InterPro" id="IPR016181">
    <property type="entry name" value="Acyl_CoA_acyltransferase"/>
</dbReference>
<dbReference type="CDD" id="cd04301">
    <property type="entry name" value="NAT_SF"/>
    <property type="match status" value="1"/>
</dbReference>
<dbReference type="AlphaFoldDB" id="A0A3S9A8W9"/>
<evidence type="ECO:0000313" key="3">
    <source>
        <dbReference type="Proteomes" id="UP000272528"/>
    </source>
</evidence>
<proteinExistence type="predicted"/>
<feature type="domain" description="N-acetyltransferase" evidence="1">
    <location>
        <begin position="3"/>
        <end position="158"/>
    </location>
</feature>
<dbReference type="OrthoDB" id="9782266at2"/>
<evidence type="ECO:0000259" key="1">
    <source>
        <dbReference type="PROSITE" id="PS51186"/>
    </source>
</evidence>